<dbReference type="Proteomes" id="UP000001067">
    <property type="component" value="Unassembled WGS sequence"/>
</dbReference>
<organism evidence="2">
    <name type="scientific">Pyrenophora teres f. teres (strain 0-1)</name>
    <name type="common">Barley net blotch fungus</name>
    <name type="synonym">Drechslera teres f. teres</name>
    <dbReference type="NCBI Taxonomy" id="861557"/>
    <lineage>
        <taxon>Eukaryota</taxon>
        <taxon>Fungi</taxon>
        <taxon>Dikarya</taxon>
        <taxon>Ascomycota</taxon>
        <taxon>Pezizomycotina</taxon>
        <taxon>Dothideomycetes</taxon>
        <taxon>Pleosporomycetidae</taxon>
        <taxon>Pleosporales</taxon>
        <taxon>Pleosporineae</taxon>
        <taxon>Pleosporaceae</taxon>
        <taxon>Pyrenophora</taxon>
    </lineage>
</organism>
<dbReference type="HOGENOM" id="CLU_970129_0_0_1"/>
<dbReference type="OrthoDB" id="3694697at2759"/>
<proteinExistence type="predicted"/>
<reference evidence="1 2" key="1">
    <citation type="journal article" date="2010" name="Genome Biol.">
        <title>A first genome assembly of the barley fungal pathogen Pyrenophora teres f. teres.</title>
        <authorList>
            <person name="Ellwood S.R."/>
            <person name="Liu Z."/>
            <person name="Syme R.A."/>
            <person name="Lai Z."/>
            <person name="Hane J.K."/>
            <person name="Keiper F."/>
            <person name="Moffat C.S."/>
            <person name="Oliver R.P."/>
            <person name="Friesen T.L."/>
        </authorList>
    </citation>
    <scope>NUCLEOTIDE SEQUENCE [LARGE SCALE GENOMIC DNA]</scope>
    <source>
        <strain evidence="1 2">0-1</strain>
    </source>
</reference>
<dbReference type="eggNOG" id="ENOG502R94F">
    <property type="taxonomic scope" value="Eukaryota"/>
</dbReference>
<sequence length="263" mass="31372">MRRRALMKKKSRIYNQVEPRTLRKSARKQLKLERSRSLRISPWMVDPDYRLGQTYPKASLLGLPTELRQRIFYQASGMQELKTRARTVCPTQQHMKNVRRSQEARQRGMDNADTELERYQIKHIMAIRRRVGEFSCVSALIRRDMEYVKRLWLRDLVDYFMLQDEKSKHAIEDAWAIKRNDRSLNLKGKEGKVVKAKQRRASIKRPGKCWRCMERHSTYDAVCPMARHDPERWQKLTKRMGGWRPSVCDTSLFRGTRIVFADD</sequence>
<keyword evidence="2" id="KW-1185">Reference proteome</keyword>
<evidence type="ECO:0000313" key="2">
    <source>
        <dbReference type="Proteomes" id="UP000001067"/>
    </source>
</evidence>
<name>E3RND0_PYRTT</name>
<dbReference type="EMBL" id="GL534185">
    <property type="protein sequence ID" value="EFQ92748.1"/>
    <property type="molecule type" value="Genomic_DNA"/>
</dbReference>
<gene>
    <name evidence="1" type="ORF">PTT_10070</name>
</gene>
<protein>
    <submittedName>
        <fullName evidence="1">Uncharacterized protein</fullName>
    </submittedName>
</protein>
<dbReference type="KEGG" id="pte:PTT_10070"/>
<dbReference type="AlphaFoldDB" id="E3RND0"/>
<accession>E3RND0</accession>
<evidence type="ECO:0000313" key="1">
    <source>
        <dbReference type="EMBL" id="EFQ92748.1"/>
    </source>
</evidence>